<dbReference type="AlphaFoldDB" id="A0AAV4VZ45"/>
<evidence type="ECO:0000256" key="1">
    <source>
        <dbReference type="SAM" id="MobiDB-lite"/>
    </source>
</evidence>
<dbReference type="EMBL" id="BPLQ01013878">
    <property type="protein sequence ID" value="GIY75566.1"/>
    <property type="molecule type" value="Genomic_DNA"/>
</dbReference>
<name>A0AAV4VZ45_9ARAC</name>
<feature type="compositionally biased region" description="Polar residues" evidence="1">
    <location>
        <begin position="27"/>
        <end position="54"/>
    </location>
</feature>
<evidence type="ECO:0000313" key="3">
    <source>
        <dbReference type="Proteomes" id="UP001054837"/>
    </source>
</evidence>
<feature type="region of interest" description="Disordered" evidence="1">
    <location>
        <begin position="27"/>
        <end position="68"/>
    </location>
</feature>
<feature type="compositionally biased region" description="Low complexity" evidence="1">
    <location>
        <begin position="56"/>
        <end position="68"/>
    </location>
</feature>
<organism evidence="2 3">
    <name type="scientific">Caerostris darwini</name>
    <dbReference type="NCBI Taxonomy" id="1538125"/>
    <lineage>
        <taxon>Eukaryota</taxon>
        <taxon>Metazoa</taxon>
        <taxon>Ecdysozoa</taxon>
        <taxon>Arthropoda</taxon>
        <taxon>Chelicerata</taxon>
        <taxon>Arachnida</taxon>
        <taxon>Araneae</taxon>
        <taxon>Araneomorphae</taxon>
        <taxon>Entelegynae</taxon>
        <taxon>Araneoidea</taxon>
        <taxon>Araneidae</taxon>
        <taxon>Caerostris</taxon>
    </lineage>
</organism>
<comment type="caution">
    <text evidence="2">The sequence shown here is derived from an EMBL/GenBank/DDBJ whole genome shotgun (WGS) entry which is preliminary data.</text>
</comment>
<sequence length="194" mass="22125">MKDIEDLVLCKPKFLILYRKLSKDTKFTQPNPAGSSSPNTRSEYLNELSPNPTFLPSPHASSPSNSPSARLNYNASFGTRLGEIQSLIYFRGEMIIRNLSKRRQPTENLIVLGRAKCGTRLLISVMDHLRLHLAGRGNCIAPRTLPSLFSELKFWKHILSYRQPRILRNLSVLCVMQHHLVRSGFSRLELIELL</sequence>
<protein>
    <recommendedName>
        <fullName evidence="4">Sulfotransferase</fullName>
    </recommendedName>
</protein>
<gene>
    <name evidence="2" type="ORF">CDAR_175201</name>
</gene>
<evidence type="ECO:0008006" key="4">
    <source>
        <dbReference type="Google" id="ProtNLM"/>
    </source>
</evidence>
<dbReference type="Proteomes" id="UP001054837">
    <property type="component" value="Unassembled WGS sequence"/>
</dbReference>
<keyword evidence="3" id="KW-1185">Reference proteome</keyword>
<accession>A0AAV4VZ45</accession>
<reference evidence="2 3" key="1">
    <citation type="submission" date="2021-06" db="EMBL/GenBank/DDBJ databases">
        <title>Caerostris darwini draft genome.</title>
        <authorList>
            <person name="Kono N."/>
            <person name="Arakawa K."/>
        </authorList>
    </citation>
    <scope>NUCLEOTIDE SEQUENCE [LARGE SCALE GENOMIC DNA]</scope>
</reference>
<proteinExistence type="predicted"/>
<evidence type="ECO:0000313" key="2">
    <source>
        <dbReference type="EMBL" id="GIY75566.1"/>
    </source>
</evidence>